<dbReference type="Proteomes" id="UP000092574">
    <property type="component" value="Chromosome"/>
</dbReference>
<dbReference type="GO" id="GO:0003677">
    <property type="term" value="F:DNA binding"/>
    <property type="evidence" value="ECO:0007669"/>
    <property type="project" value="InterPro"/>
</dbReference>
<dbReference type="InterPro" id="IPR019554">
    <property type="entry name" value="Soluble_ligand-bd"/>
</dbReference>
<evidence type="ECO:0000259" key="3">
    <source>
        <dbReference type="SMART" id="SM00278"/>
    </source>
</evidence>
<protein>
    <recommendedName>
        <fullName evidence="3">Helix-hairpin-helix DNA-binding motif class 1 domain-containing protein</fullName>
    </recommendedName>
</protein>
<dbReference type="NCBIfam" id="TIGR00426">
    <property type="entry name" value="competence protein ComEA helix-hairpin-helix repeat region"/>
    <property type="match status" value="1"/>
</dbReference>
<dbReference type="SMART" id="SM00278">
    <property type="entry name" value="HhH1"/>
    <property type="match status" value="2"/>
</dbReference>
<accession>A0A1C7I7Y6</accession>
<evidence type="ECO:0000313" key="5">
    <source>
        <dbReference type="Proteomes" id="UP000092574"/>
    </source>
</evidence>
<dbReference type="KEGG" id="byl:A4V09_02215"/>
<organism evidence="4 5">
    <name type="scientific">Blautia pseudococcoides</name>
    <dbReference type="NCBI Taxonomy" id="1796616"/>
    <lineage>
        <taxon>Bacteria</taxon>
        <taxon>Bacillati</taxon>
        <taxon>Bacillota</taxon>
        <taxon>Clostridia</taxon>
        <taxon>Lachnospirales</taxon>
        <taxon>Lachnospiraceae</taxon>
        <taxon>Blautia</taxon>
    </lineage>
</organism>
<proteinExistence type="predicted"/>
<keyword evidence="2" id="KW-0732">Signal</keyword>
<evidence type="ECO:0000313" key="4">
    <source>
        <dbReference type="EMBL" id="ANU74679.1"/>
    </source>
</evidence>
<dbReference type="Gene3D" id="1.10.150.320">
    <property type="entry name" value="Photosystem II 12 kDa extrinsic protein"/>
    <property type="match status" value="1"/>
</dbReference>
<dbReference type="InterPro" id="IPR004509">
    <property type="entry name" value="Competence_ComEA_HhH"/>
</dbReference>
<evidence type="ECO:0000256" key="2">
    <source>
        <dbReference type="SAM" id="SignalP"/>
    </source>
</evidence>
<dbReference type="InterPro" id="IPR051675">
    <property type="entry name" value="Endo/Exo/Phosphatase_dom_1"/>
</dbReference>
<feature type="domain" description="Helix-hairpin-helix DNA-binding motif class 1" evidence="3">
    <location>
        <begin position="176"/>
        <end position="195"/>
    </location>
</feature>
<name>A0A1C7I7Y6_9FIRM</name>
<dbReference type="GO" id="GO:0015628">
    <property type="term" value="P:protein secretion by the type II secretion system"/>
    <property type="evidence" value="ECO:0007669"/>
    <property type="project" value="TreeGrafter"/>
</dbReference>
<feature type="compositionally biased region" description="Basic and acidic residues" evidence="1">
    <location>
        <begin position="32"/>
        <end position="62"/>
    </location>
</feature>
<evidence type="ECO:0000256" key="1">
    <source>
        <dbReference type="SAM" id="MobiDB-lite"/>
    </source>
</evidence>
<dbReference type="OrthoDB" id="9790239at2"/>
<dbReference type="PROSITE" id="PS51257">
    <property type="entry name" value="PROKAR_LIPOPROTEIN"/>
    <property type="match status" value="1"/>
</dbReference>
<dbReference type="Pfam" id="PF12836">
    <property type="entry name" value="HHH_3"/>
    <property type="match status" value="1"/>
</dbReference>
<dbReference type="InterPro" id="IPR003583">
    <property type="entry name" value="Hlx-hairpin-Hlx_DNA-bd_motif"/>
</dbReference>
<dbReference type="AlphaFoldDB" id="A0A1C7I7Y6"/>
<dbReference type="Gene3D" id="3.10.560.10">
    <property type="entry name" value="Outer membrane lipoprotein wza domain like"/>
    <property type="match status" value="1"/>
</dbReference>
<sequence length="228" mass="24829">MKKKICFGLLVLSALFMSSCQKQEETLLLSGERPEQEESVPKESAESKGKEDSEKEPDVPKEEAAPQQICVFLCGAVNQPGVYYLKEGARLYEGIAAAGGFAEAADEDWWNQAAVLSDGSRIQIYTREETEAFRQAGQDPERDGGEMDLPGNGAASDAANLAEAQGTVNINTATQEELQTVPGIGEVKAKAILAYREEYGEFSSAEDIQQVPGIKGKTYEKIKNYISY</sequence>
<dbReference type="GO" id="GO:0015627">
    <property type="term" value="C:type II protein secretion system complex"/>
    <property type="evidence" value="ECO:0007669"/>
    <property type="project" value="TreeGrafter"/>
</dbReference>
<dbReference type="PANTHER" id="PTHR21180">
    <property type="entry name" value="ENDONUCLEASE/EXONUCLEASE/PHOSPHATASE FAMILY DOMAIN-CONTAINING PROTEIN 1"/>
    <property type="match status" value="1"/>
</dbReference>
<dbReference type="GO" id="GO:0006281">
    <property type="term" value="P:DNA repair"/>
    <property type="evidence" value="ECO:0007669"/>
    <property type="project" value="InterPro"/>
</dbReference>
<feature type="chain" id="PRO_5038902079" description="Helix-hairpin-helix DNA-binding motif class 1 domain-containing protein" evidence="2">
    <location>
        <begin position="23"/>
        <end position="228"/>
    </location>
</feature>
<dbReference type="InterPro" id="IPR010994">
    <property type="entry name" value="RuvA_2-like"/>
</dbReference>
<feature type="signal peptide" evidence="2">
    <location>
        <begin position="1"/>
        <end position="22"/>
    </location>
</feature>
<dbReference type="RefSeq" id="WP_065540907.1">
    <property type="nucleotide sequence ID" value="NZ_CP015405.2"/>
</dbReference>
<keyword evidence="5" id="KW-1185">Reference proteome</keyword>
<dbReference type="EMBL" id="CP015405">
    <property type="protein sequence ID" value="ANU74679.1"/>
    <property type="molecule type" value="Genomic_DNA"/>
</dbReference>
<feature type="domain" description="Helix-hairpin-helix DNA-binding motif class 1" evidence="3">
    <location>
        <begin position="206"/>
        <end position="225"/>
    </location>
</feature>
<dbReference type="Pfam" id="PF10531">
    <property type="entry name" value="SLBB"/>
    <property type="match status" value="1"/>
</dbReference>
<gene>
    <name evidence="4" type="ORF">A4V09_02215</name>
</gene>
<dbReference type="PANTHER" id="PTHR21180:SF32">
    <property type="entry name" value="ENDONUCLEASE_EXONUCLEASE_PHOSPHATASE FAMILY DOMAIN-CONTAINING PROTEIN 1"/>
    <property type="match status" value="1"/>
</dbReference>
<reference evidence="4" key="1">
    <citation type="submission" date="2017-04" db="EMBL/GenBank/DDBJ databases">
        <title>Complete Genome Sequences of Twelve Strains of a Stable Defined Moderately Diverse Mouse Microbiota 2 (sDMDMm2).</title>
        <authorList>
            <person name="Uchimura Y."/>
            <person name="Wyss M."/>
            <person name="Brugiroux S."/>
            <person name="Limenitakis J.P."/>
            <person name="Stecher B."/>
            <person name="McCoy K.D."/>
            <person name="Macpherson A.J."/>
        </authorList>
    </citation>
    <scope>NUCLEOTIDE SEQUENCE</scope>
    <source>
        <strain evidence="4">YL58</strain>
    </source>
</reference>
<feature type="region of interest" description="Disordered" evidence="1">
    <location>
        <begin position="27"/>
        <end position="62"/>
    </location>
</feature>
<dbReference type="SUPFAM" id="SSF47781">
    <property type="entry name" value="RuvA domain 2-like"/>
    <property type="match status" value="1"/>
</dbReference>
<dbReference type="STRING" id="1796616.A4V09_02215"/>